<dbReference type="Pfam" id="PF08863">
    <property type="entry name" value="YolD"/>
    <property type="match status" value="1"/>
</dbReference>
<gene>
    <name evidence="1" type="ORF">HNP81_002783</name>
</gene>
<evidence type="ECO:0000313" key="2">
    <source>
        <dbReference type="Proteomes" id="UP000626697"/>
    </source>
</evidence>
<reference evidence="1 2" key="1">
    <citation type="submission" date="2020-08" db="EMBL/GenBank/DDBJ databases">
        <title>Genomic Encyclopedia of Type Strains, Phase IV (KMG-IV): sequencing the most valuable type-strain genomes for metagenomic binning, comparative biology and taxonomic classification.</title>
        <authorList>
            <person name="Goeker M."/>
        </authorList>
    </citation>
    <scope>NUCLEOTIDE SEQUENCE [LARGE SCALE GENOMIC DNA]</scope>
    <source>
        <strain evidence="1 2">DSM 105481</strain>
    </source>
</reference>
<organism evidence="1 2">
    <name type="scientific">Peribacillus huizhouensis</name>
    <dbReference type="NCBI Taxonomy" id="1501239"/>
    <lineage>
        <taxon>Bacteria</taxon>
        <taxon>Bacillati</taxon>
        <taxon>Bacillota</taxon>
        <taxon>Bacilli</taxon>
        <taxon>Bacillales</taxon>
        <taxon>Bacillaceae</taxon>
        <taxon>Peribacillus</taxon>
    </lineage>
</organism>
<dbReference type="PANTHER" id="PTHR40051">
    <property type="entry name" value="IG HYPOTHETICAL 15966"/>
    <property type="match status" value="1"/>
</dbReference>
<sequence length="112" mass="12929">MAIHDRGLIKWQPAAFLTEQTALLREALIDCEREAKPVLDEYQLAEFDTRIAYAMEYLLDVRLSVWANGFTEEVVGFVHYINPITKDLRVKKRDGSVERLEFEALVGVEVDE</sequence>
<comment type="caution">
    <text evidence="1">The sequence shown here is derived from an EMBL/GenBank/DDBJ whole genome shotgun (WGS) entry which is preliminary data.</text>
</comment>
<accession>A0ABR6CS63</accession>
<dbReference type="EMBL" id="JACJHX010000008">
    <property type="protein sequence ID" value="MBA9027493.1"/>
    <property type="molecule type" value="Genomic_DNA"/>
</dbReference>
<proteinExistence type="predicted"/>
<dbReference type="RefSeq" id="WP_182502949.1">
    <property type="nucleotide sequence ID" value="NZ_JACJHX010000008.1"/>
</dbReference>
<name>A0ABR6CS63_9BACI</name>
<protein>
    <recommendedName>
        <fullName evidence="3">YolD-like family protein</fullName>
    </recommendedName>
</protein>
<evidence type="ECO:0000313" key="1">
    <source>
        <dbReference type="EMBL" id="MBA9027493.1"/>
    </source>
</evidence>
<dbReference type="PANTHER" id="PTHR40051:SF1">
    <property type="entry name" value="YOLD-LIKE FAMILY PROTEIN"/>
    <property type="match status" value="1"/>
</dbReference>
<dbReference type="Proteomes" id="UP000626697">
    <property type="component" value="Unassembled WGS sequence"/>
</dbReference>
<keyword evidence="2" id="KW-1185">Reference proteome</keyword>
<evidence type="ECO:0008006" key="3">
    <source>
        <dbReference type="Google" id="ProtNLM"/>
    </source>
</evidence>
<dbReference type="InterPro" id="IPR014962">
    <property type="entry name" value="YolD"/>
</dbReference>